<name>A0A7C4U637_UNCW3</name>
<feature type="transmembrane region" description="Helical" evidence="6">
    <location>
        <begin position="415"/>
        <end position="435"/>
    </location>
</feature>
<feature type="transmembrane region" description="Helical" evidence="6">
    <location>
        <begin position="249"/>
        <end position="269"/>
    </location>
</feature>
<sequence length="587" mass="63742">MREFTLKSVLLGIILSVVMTMANVYLGLYAGMTVSASIPAAVMSMLILRGFLRKGTILENNIVQTIASSGESLAAGIIFTLPALVIINQWDRFPYWLTFFIATLGGIIGVLFMIPLRRSLIVENKTLGYPEGVACAEVLKSGEKIKEGKLIFYALGYGLIFKILTSFIRIFRGTIEYGIRIARSTFYFGLDISYALVGVGYLVGFNVSMLVFIGGFIGWFIGIPLFSFINKISGNPLDISWTIWRNDIRFIGVSAMIVGGLWSILNMGRTMIEGIKQILSKKGSKEDLPNIYYIPLLVITILSLIFLYFFILKDIKLTIVSSISLFIASFFFVAVSSYIVGLVGSSNNPVSGMVISALIFSSIIILLSGIKGSQGVISSLLIASVVCCATCTAGDISQDLKTGFLVGANPSYQQIGEIIGVIAGAFVIPPVLNLLNSTYTIGTGKEGSLVAPQASLFASLSKGIFLGGNLKWNMIITGFIIGVILIIIDKQLERRKSKFRLYVMPVAVGIYLPFSLSIPILLGGIVQSIKNAREGMLISSGLIAGESIGGIIIAIFIYAGLKGFEFPVWNFITLIIFLIPLFIFVKK</sequence>
<feature type="transmembrane region" description="Helical" evidence="6">
    <location>
        <begin position="73"/>
        <end position="90"/>
    </location>
</feature>
<evidence type="ECO:0000256" key="5">
    <source>
        <dbReference type="ARBA" id="ARBA00023136"/>
    </source>
</evidence>
<keyword evidence="3 6" id="KW-0812">Transmembrane</keyword>
<evidence type="ECO:0000256" key="3">
    <source>
        <dbReference type="ARBA" id="ARBA00022692"/>
    </source>
</evidence>
<evidence type="ECO:0000256" key="2">
    <source>
        <dbReference type="ARBA" id="ARBA00022448"/>
    </source>
</evidence>
<feature type="transmembrane region" description="Helical" evidence="6">
    <location>
        <begin position="350"/>
        <end position="370"/>
    </location>
</feature>
<evidence type="ECO:0000256" key="4">
    <source>
        <dbReference type="ARBA" id="ARBA00022989"/>
    </source>
</evidence>
<comment type="caution">
    <text evidence="7">The sequence shown here is derived from an EMBL/GenBank/DDBJ whole genome shotgun (WGS) entry which is preliminary data.</text>
</comment>
<organism evidence="7">
    <name type="scientific">candidate division WOR-3 bacterium</name>
    <dbReference type="NCBI Taxonomy" id="2052148"/>
    <lineage>
        <taxon>Bacteria</taxon>
        <taxon>Bacteria division WOR-3</taxon>
    </lineage>
</organism>
<dbReference type="PANTHER" id="PTHR31645:SF0">
    <property type="entry name" value="OLIGOPEPTIDE TRANSPORTER YGL114W-RELATED"/>
    <property type="match status" value="1"/>
</dbReference>
<feature type="transmembrane region" description="Helical" evidence="6">
    <location>
        <begin position="568"/>
        <end position="585"/>
    </location>
</feature>
<comment type="subcellular location">
    <subcellularLocation>
        <location evidence="1">Membrane</location>
        <topology evidence="1">Multi-pass membrane protein</topology>
    </subcellularLocation>
</comment>
<feature type="transmembrane region" description="Helical" evidence="6">
    <location>
        <begin position="501"/>
        <end position="525"/>
    </location>
</feature>
<gene>
    <name evidence="7" type="ORF">ENV67_00330</name>
</gene>
<feature type="transmembrane region" description="Helical" evidence="6">
    <location>
        <begin position="317"/>
        <end position="343"/>
    </location>
</feature>
<dbReference type="InterPro" id="IPR045035">
    <property type="entry name" value="YSL-like"/>
</dbReference>
<feature type="transmembrane region" description="Helical" evidence="6">
    <location>
        <begin position="184"/>
        <end position="203"/>
    </location>
</feature>
<keyword evidence="5 6" id="KW-0472">Membrane</keyword>
<keyword evidence="4 6" id="KW-1133">Transmembrane helix</keyword>
<dbReference type="GO" id="GO:0016020">
    <property type="term" value="C:membrane"/>
    <property type="evidence" value="ECO:0007669"/>
    <property type="project" value="UniProtKB-SubCell"/>
</dbReference>
<dbReference type="InterPro" id="IPR004813">
    <property type="entry name" value="OPT"/>
</dbReference>
<dbReference type="NCBIfam" id="TIGR00728">
    <property type="entry name" value="OPT_sfam"/>
    <property type="match status" value="1"/>
</dbReference>
<feature type="transmembrane region" description="Helical" evidence="6">
    <location>
        <begin position="537"/>
        <end position="561"/>
    </location>
</feature>
<protein>
    <submittedName>
        <fullName evidence="7">Oligopeptide transporter, OPT family</fullName>
    </submittedName>
</protein>
<dbReference type="GO" id="GO:0035673">
    <property type="term" value="F:oligopeptide transmembrane transporter activity"/>
    <property type="evidence" value="ECO:0007669"/>
    <property type="project" value="InterPro"/>
</dbReference>
<evidence type="ECO:0000313" key="7">
    <source>
        <dbReference type="EMBL" id="HGW90976.1"/>
    </source>
</evidence>
<proteinExistence type="predicted"/>
<reference evidence="7" key="1">
    <citation type="journal article" date="2020" name="mSystems">
        <title>Genome- and Community-Level Interaction Insights into Carbon Utilization and Element Cycling Functions of Hydrothermarchaeota in Hydrothermal Sediment.</title>
        <authorList>
            <person name="Zhou Z."/>
            <person name="Liu Y."/>
            <person name="Xu W."/>
            <person name="Pan J."/>
            <person name="Luo Z.H."/>
            <person name="Li M."/>
        </authorList>
    </citation>
    <scope>NUCLEOTIDE SEQUENCE [LARGE SCALE GENOMIC DNA]</scope>
    <source>
        <strain evidence="7">SpSt-780</strain>
    </source>
</reference>
<feature type="transmembrane region" description="Helical" evidence="6">
    <location>
        <begin position="96"/>
        <end position="116"/>
    </location>
</feature>
<feature type="transmembrane region" description="Helical" evidence="6">
    <location>
        <begin position="210"/>
        <end position="229"/>
    </location>
</feature>
<keyword evidence="2" id="KW-0813">Transport</keyword>
<dbReference type="InterPro" id="IPR004814">
    <property type="entry name" value="Oligopep_transpt"/>
</dbReference>
<evidence type="ECO:0000256" key="6">
    <source>
        <dbReference type="SAM" id="Phobius"/>
    </source>
</evidence>
<dbReference type="NCBIfam" id="TIGR00733">
    <property type="entry name" value="OPT family oligopeptide transporter"/>
    <property type="match status" value="1"/>
</dbReference>
<dbReference type="AlphaFoldDB" id="A0A7C4U637"/>
<accession>A0A7C4U637</accession>
<feature type="transmembrane region" description="Helical" evidence="6">
    <location>
        <begin position="376"/>
        <end position="394"/>
    </location>
</feature>
<dbReference type="Pfam" id="PF03169">
    <property type="entry name" value="OPT"/>
    <property type="match status" value="1"/>
</dbReference>
<feature type="transmembrane region" description="Helical" evidence="6">
    <location>
        <begin position="150"/>
        <end position="172"/>
    </location>
</feature>
<feature type="transmembrane region" description="Helical" evidence="6">
    <location>
        <begin position="290"/>
        <end position="311"/>
    </location>
</feature>
<feature type="transmembrane region" description="Helical" evidence="6">
    <location>
        <begin position="9"/>
        <end position="28"/>
    </location>
</feature>
<dbReference type="EMBL" id="DTHG01000005">
    <property type="protein sequence ID" value="HGW90976.1"/>
    <property type="molecule type" value="Genomic_DNA"/>
</dbReference>
<evidence type="ECO:0000256" key="1">
    <source>
        <dbReference type="ARBA" id="ARBA00004141"/>
    </source>
</evidence>
<feature type="transmembrane region" description="Helical" evidence="6">
    <location>
        <begin position="470"/>
        <end position="489"/>
    </location>
</feature>
<dbReference type="PANTHER" id="PTHR31645">
    <property type="entry name" value="OLIGOPEPTIDE TRANSPORTER YGL114W-RELATED"/>
    <property type="match status" value="1"/>
</dbReference>